<dbReference type="AlphaFoldDB" id="A0A2R6AN29"/>
<keyword evidence="1" id="KW-0812">Transmembrane</keyword>
<gene>
    <name evidence="2" type="ORF">B9P99_06270</name>
</gene>
<reference evidence="2 3" key="1">
    <citation type="submission" date="2017-04" db="EMBL/GenBank/DDBJ databases">
        <title>Novel microbial lineages endemic to geothermal iron-oxide mats fill important gaps in the evolutionary history of Archaea.</title>
        <authorList>
            <person name="Jay Z.J."/>
            <person name="Beam J.P."/>
            <person name="Dlakic M."/>
            <person name="Rusch D.B."/>
            <person name="Kozubal M.A."/>
            <person name="Inskeep W.P."/>
        </authorList>
    </citation>
    <scope>NUCLEOTIDE SEQUENCE [LARGE SCALE GENOMIC DNA]</scope>
    <source>
        <strain evidence="2">OSP_B</strain>
    </source>
</reference>
<keyword evidence="1" id="KW-1133">Transmembrane helix</keyword>
<dbReference type="Proteomes" id="UP000240838">
    <property type="component" value="Unassembled WGS sequence"/>
</dbReference>
<accession>A0A2R6AN29</accession>
<keyword evidence="1" id="KW-0472">Membrane</keyword>
<sequence length="241" mass="26915">MFGLRKRKDSTTLSFCVKARHIRSGRSVFAFSGIVLISSGALLTLSIPTSLRVRFKRARLKEKTNYVYGFGSTLAIGIGATLGSPLFVLIPENIVQYEFVSLGALVLATALSVFMAKVYSDMYITSKQENLGALGGPSFTKVACGTRSMRYFVSRVSMWIANTALAAYSKLVLIIFEVEFFSTDTKILWRKWHFGAKRGLWSCNFADSMGRRECALRKEATQSNWAPTNSFHSRSYFDPCL</sequence>
<feature type="transmembrane region" description="Helical" evidence="1">
    <location>
        <begin position="28"/>
        <end position="47"/>
    </location>
</feature>
<evidence type="ECO:0000256" key="1">
    <source>
        <dbReference type="SAM" id="Phobius"/>
    </source>
</evidence>
<comment type="caution">
    <text evidence="2">The sequence shown here is derived from an EMBL/GenBank/DDBJ whole genome shotgun (WGS) entry which is preliminary data.</text>
</comment>
<evidence type="ECO:0000313" key="3">
    <source>
        <dbReference type="Proteomes" id="UP000240838"/>
    </source>
</evidence>
<feature type="transmembrane region" description="Helical" evidence="1">
    <location>
        <begin position="67"/>
        <end position="90"/>
    </location>
</feature>
<name>A0A2R6AN29_9ARCH</name>
<organism evidence="2 3">
    <name type="scientific">Candidatus Marsarchaeota G1 archaeon OSP_B</name>
    <dbReference type="NCBI Taxonomy" id="1978153"/>
    <lineage>
        <taxon>Archaea</taxon>
        <taxon>Candidatus Marsarchaeota</taxon>
        <taxon>Candidatus Marsarchaeota group 1</taxon>
    </lineage>
</organism>
<protein>
    <submittedName>
        <fullName evidence="2">Uncharacterized protein</fullName>
    </submittedName>
</protein>
<feature type="transmembrane region" description="Helical" evidence="1">
    <location>
        <begin position="159"/>
        <end position="181"/>
    </location>
</feature>
<dbReference type="EMBL" id="NEXA01000265">
    <property type="protein sequence ID" value="PSN87753.1"/>
    <property type="molecule type" value="Genomic_DNA"/>
</dbReference>
<evidence type="ECO:0000313" key="2">
    <source>
        <dbReference type="EMBL" id="PSN87753.1"/>
    </source>
</evidence>
<feature type="transmembrane region" description="Helical" evidence="1">
    <location>
        <begin position="97"/>
        <end position="116"/>
    </location>
</feature>
<proteinExistence type="predicted"/>